<gene>
    <name evidence="2" type="ORF">C7438_1781</name>
</gene>
<sequence length="106" mass="11752">MPTSFFLEMWRPEGYTFFGCGESLVVGKGDVLTVTRGGKAARWRGNLLAQLRGVLATRRAPRWPGLPPFFGGFVGYVAYDAARAIERLPVRAVDDLALPEVYLMET</sequence>
<dbReference type="InterPro" id="IPR006805">
    <property type="entry name" value="Anth_synth_I_N"/>
</dbReference>
<dbReference type="EMBL" id="RBIJ01000009">
    <property type="protein sequence ID" value="RKQ83502.1"/>
    <property type="molecule type" value="Genomic_DNA"/>
</dbReference>
<evidence type="ECO:0000313" key="2">
    <source>
        <dbReference type="EMBL" id="RKQ83502.1"/>
    </source>
</evidence>
<dbReference type="InterPro" id="IPR005801">
    <property type="entry name" value="ADC_synthase"/>
</dbReference>
<reference evidence="2 3" key="1">
    <citation type="submission" date="2018-10" db="EMBL/GenBank/DDBJ databases">
        <title>Genomic Encyclopedia of Type Strains, Phase IV (KMG-IV): sequencing the most valuable type-strain genomes for metagenomic binning, comparative biology and taxonomic classification.</title>
        <authorList>
            <person name="Goeker M."/>
        </authorList>
    </citation>
    <scope>NUCLEOTIDE SEQUENCE [LARGE SCALE GENOMIC DNA]</scope>
    <source>
        <strain evidence="2 3">DSM 22653</strain>
    </source>
</reference>
<dbReference type="Pfam" id="PF04715">
    <property type="entry name" value="Anth_synt_I_N"/>
    <property type="match status" value="1"/>
</dbReference>
<dbReference type="Proteomes" id="UP000267019">
    <property type="component" value="Unassembled WGS sequence"/>
</dbReference>
<dbReference type="AlphaFoldDB" id="A0A660KVR4"/>
<feature type="domain" description="Anthranilate synthase component I N-terminal" evidence="1">
    <location>
        <begin position="14"/>
        <end position="104"/>
    </location>
</feature>
<organism evidence="2 3">
    <name type="scientific">Brockia lithotrophica</name>
    <dbReference type="NCBI Taxonomy" id="933949"/>
    <lineage>
        <taxon>Bacteria</taxon>
        <taxon>Bacillati</taxon>
        <taxon>Bacillota</taxon>
        <taxon>Bacilli</taxon>
        <taxon>Bacillales</taxon>
        <taxon>Bacillales Family X. Incertae Sedis</taxon>
        <taxon>Brockia</taxon>
    </lineage>
</organism>
<dbReference type="Gene3D" id="3.60.120.10">
    <property type="entry name" value="Anthranilate synthase"/>
    <property type="match status" value="1"/>
</dbReference>
<name>A0A660KVR4_9BACL</name>
<comment type="caution">
    <text evidence="2">The sequence shown here is derived from an EMBL/GenBank/DDBJ whole genome shotgun (WGS) entry which is preliminary data.</text>
</comment>
<accession>A0A660KVR4</accession>
<proteinExistence type="predicted"/>
<protein>
    <submittedName>
        <fullName evidence="2">Anthranilate synthase component I</fullName>
    </submittedName>
</protein>
<feature type="non-terminal residue" evidence="2">
    <location>
        <position position="106"/>
    </location>
</feature>
<dbReference type="SUPFAM" id="SSF56322">
    <property type="entry name" value="ADC synthase"/>
    <property type="match status" value="1"/>
</dbReference>
<evidence type="ECO:0000313" key="3">
    <source>
        <dbReference type="Proteomes" id="UP000267019"/>
    </source>
</evidence>
<evidence type="ECO:0000259" key="1">
    <source>
        <dbReference type="Pfam" id="PF04715"/>
    </source>
</evidence>
<keyword evidence="3" id="KW-1185">Reference proteome</keyword>